<dbReference type="InterPro" id="IPR043128">
    <property type="entry name" value="Rev_trsase/Diguanyl_cyclase"/>
</dbReference>
<dbReference type="SUPFAM" id="SSF55073">
    <property type="entry name" value="Nucleotide cyclase"/>
    <property type="match status" value="1"/>
</dbReference>
<protein>
    <recommendedName>
        <fullName evidence="1">diguanylate cyclase</fullName>
        <ecNumber evidence="1">2.7.7.65</ecNumber>
    </recommendedName>
</protein>
<evidence type="ECO:0000313" key="6">
    <source>
        <dbReference type="Proteomes" id="UP001319827"/>
    </source>
</evidence>
<sequence length="304" mass="34095">MNERFAAILDALEGWSRAAKLGAVLITMFLLGVVDYLTGSEISFAFFYLIPVSFVAWFIGHRWVVFFSISSSVVWWGANFLAGETFSHPLIPWWNTGTRLGFFIVVGLLLARLRQLLEKEREISRTDFLTGALNRRAFYDLSTRELQRARRYRHPFTLAYIDLDNFKQVNDRFGHREGDQLLKVVAQNLAASLRSTDVVARLGGDEFAVLLTETGVASAEATLPKLREGLLAEMARFGWPVTFSIGVLVCEAPPSSVEEMIRRADDLMYSVKAAGKNAIHYDRVSAQQEARPGISIAQPQGADR</sequence>
<dbReference type="NCBIfam" id="TIGR00254">
    <property type="entry name" value="GGDEF"/>
    <property type="match status" value="1"/>
</dbReference>
<evidence type="ECO:0000259" key="4">
    <source>
        <dbReference type="PROSITE" id="PS50887"/>
    </source>
</evidence>
<feature type="transmembrane region" description="Helical" evidence="3">
    <location>
        <begin position="45"/>
        <end position="78"/>
    </location>
</feature>
<evidence type="ECO:0000256" key="2">
    <source>
        <dbReference type="ARBA" id="ARBA00034247"/>
    </source>
</evidence>
<dbReference type="PANTHER" id="PTHR45138">
    <property type="entry name" value="REGULATORY COMPONENTS OF SENSORY TRANSDUCTION SYSTEM"/>
    <property type="match status" value="1"/>
</dbReference>
<feature type="transmembrane region" description="Helical" evidence="3">
    <location>
        <begin position="18"/>
        <end position="38"/>
    </location>
</feature>
<dbReference type="EMBL" id="AP024355">
    <property type="protein sequence ID" value="BCR03245.1"/>
    <property type="molecule type" value="Genomic_DNA"/>
</dbReference>
<dbReference type="Proteomes" id="UP001319827">
    <property type="component" value="Chromosome"/>
</dbReference>
<dbReference type="Pfam" id="PF00990">
    <property type="entry name" value="GGDEF"/>
    <property type="match status" value="1"/>
</dbReference>
<dbReference type="SMART" id="SM00267">
    <property type="entry name" value="GGDEF"/>
    <property type="match status" value="1"/>
</dbReference>
<name>A0ABN6DSU3_9BACT</name>
<evidence type="ECO:0000256" key="3">
    <source>
        <dbReference type="SAM" id="Phobius"/>
    </source>
</evidence>
<dbReference type="PROSITE" id="PS50887">
    <property type="entry name" value="GGDEF"/>
    <property type="match status" value="1"/>
</dbReference>
<reference evidence="5 6" key="1">
    <citation type="journal article" date="2016" name="C (Basel)">
        <title>Selective Growth of and Electricity Production by Marine Exoelectrogenic Bacteria in Self-Aggregated Hydrogel of Microbially Reduced Graphene Oxide.</title>
        <authorList>
            <person name="Yoshida N."/>
            <person name="Goto Y."/>
            <person name="Miyata Y."/>
        </authorList>
    </citation>
    <scope>NUCLEOTIDE SEQUENCE [LARGE SCALE GENOMIC DNA]</scope>
    <source>
        <strain evidence="5 6">NIT-T3</strain>
    </source>
</reference>
<dbReference type="Gene3D" id="3.30.70.270">
    <property type="match status" value="1"/>
</dbReference>
<accession>A0ABN6DSU3</accession>
<dbReference type="InterPro" id="IPR050469">
    <property type="entry name" value="Diguanylate_Cyclase"/>
</dbReference>
<keyword evidence="3" id="KW-0472">Membrane</keyword>
<keyword evidence="3" id="KW-0812">Transmembrane</keyword>
<feature type="domain" description="GGDEF" evidence="4">
    <location>
        <begin position="154"/>
        <end position="284"/>
    </location>
</feature>
<comment type="catalytic activity">
    <reaction evidence="2">
        <text>2 GTP = 3',3'-c-di-GMP + 2 diphosphate</text>
        <dbReference type="Rhea" id="RHEA:24898"/>
        <dbReference type="ChEBI" id="CHEBI:33019"/>
        <dbReference type="ChEBI" id="CHEBI:37565"/>
        <dbReference type="ChEBI" id="CHEBI:58805"/>
        <dbReference type="EC" id="2.7.7.65"/>
    </reaction>
</comment>
<feature type="transmembrane region" description="Helical" evidence="3">
    <location>
        <begin position="90"/>
        <end position="111"/>
    </location>
</feature>
<evidence type="ECO:0000256" key="1">
    <source>
        <dbReference type="ARBA" id="ARBA00012528"/>
    </source>
</evidence>
<dbReference type="RefSeq" id="WP_221250728.1">
    <property type="nucleotide sequence ID" value="NZ_AP024355.1"/>
</dbReference>
<dbReference type="EC" id="2.7.7.65" evidence="1"/>
<keyword evidence="6" id="KW-1185">Reference proteome</keyword>
<reference evidence="5 6" key="2">
    <citation type="journal article" date="2021" name="Int. J. Syst. Evol. Microbiol.">
        <title>Isolation and Polyphasic Characterization of Desulfuromonas versatilis sp. Nov., an Electrogenic Bacteria Capable of Versatile Metabolism Isolated from a Graphene Oxide-Reducing Enrichment Culture.</title>
        <authorList>
            <person name="Xie L."/>
            <person name="Yoshida N."/>
            <person name="Ishii S."/>
            <person name="Meng L."/>
        </authorList>
    </citation>
    <scope>NUCLEOTIDE SEQUENCE [LARGE SCALE GENOMIC DNA]</scope>
    <source>
        <strain evidence="5 6">NIT-T3</strain>
    </source>
</reference>
<dbReference type="PANTHER" id="PTHR45138:SF9">
    <property type="entry name" value="DIGUANYLATE CYCLASE DGCM-RELATED"/>
    <property type="match status" value="1"/>
</dbReference>
<dbReference type="InterPro" id="IPR000160">
    <property type="entry name" value="GGDEF_dom"/>
</dbReference>
<dbReference type="CDD" id="cd01949">
    <property type="entry name" value="GGDEF"/>
    <property type="match status" value="1"/>
</dbReference>
<organism evidence="5 6">
    <name type="scientific">Desulfuromonas versatilis</name>
    <dbReference type="NCBI Taxonomy" id="2802975"/>
    <lineage>
        <taxon>Bacteria</taxon>
        <taxon>Pseudomonadati</taxon>
        <taxon>Thermodesulfobacteriota</taxon>
        <taxon>Desulfuromonadia</taxon>
        <taxon>Desulfuromonadales</taxon>
        <taxon>Desulfuromonadaceae</taxon>
        <taxon>Desulfuromonas</taxon>
    </lineage>
</organism>
<gene>
    <name evidence="5" type="ORF">DESUT3_03140</name>
</gene>
<evidence type="ECO:0000313" key="5">
    <source>
        <dbReference type="EMBL" id="BCR03245.1"/>
    </source>
</evidence>
<proteinExistence type="predicted"/>
<dbReference type="InterPro" id="IPR029787">
    <property type="entry name" value="Nucleotide_cyclase"/>
</dbReference>
<keyword evidence="3" id="KW-1133">Transmembrane helix</keyword>